<feature type="compositionally biased region" description="Acidic residues" evidence="1">
    <location>
        <begin position="38"/>
        <end position="57"/>
    </location>
</feature>
<reference evidence="3 4" key="1">
    <citation type="submission" date="2023-01" db="EMBL/GenBank/DDBJ databases">
        <title>Analysis of 21 Apiospora genomes using comparative genomics revels a genus with tremendous synthesis potential of carbohydrate active enzymes and secondary metabolites.</title>
        <authorList>
            <person name="Sorensen T."/>
        </authorList>
    </citation>
    <scope>NUCLEOTIDE SEQUENCE [LARGE SCALE GENOMIC DNA]</scope>
    <source>
        <strain evidence="3 4">CBS 135458</strain>
    </source>
</reference>
<accession>A0ABR1T976</accession>
<evidence type="ECO:0000256" key="2">
    <source>
        <dbReference type="SAM" id="Phobius"/>
    </source>
</evidence>
<evidence type="ECO:0000256" key="1">
    <source>
        <dbReference type="SAM" id="MobiDB-lite"/>
    </source>
</evidence>
<gene>
    <name evidence="3" type="ORF">PG994_013640</name>
</gene>
<keyword evidence="2" id="KW-0472">Membrane</keyword>
<keyword evidence="2" id="KW-0812">Transmembrane</keyword>
<dbReference type="Pfam" id="PF25669">
    <property type="entry name" value="SMP_MUG190-like"/>
    <property type="match status" value="1"/>
</dbReference>
<feature type="compositionally biased region" description="Polar residues" evidence="1">
    <location>
        <begin position="64"/>
        <end position="73"/>
    </location>
</feature>
<dbReference type="RefSeq" id="XP_066710010.1">
    <property type="nucleotide sequence ID" value="XM_066865049.1"/>
</dbReference>
<dbReference type="GeneID" id="92098112"/>
<organism evidence="3 4">
    <name type="scientific">Apiospora phragmitis</name>
    <dbReference type="NCBI Taxonomy" id="2905665"/>
    <lineage>
        <taxon>Eukaryota</taxon>
        <taxon>Fungi</taxon>
        <taxon>Dikarya</taxon>
        <taxon>Ascomycota</taxon>
        <taxon>Pezizomycotina</taxon>
        <taxon>Sordariomycetes</taxon>
        <taxon>Xylariomycetidae</taxon>
        <taxon>Amphisphaeriales</taxon>
        <taxon>Apiosporaceae</taxon>
        <taxon>Apiospora</taxon>
    </lineage>
</organism>
<feature type="compositionally biased region" description="Polar residues" evidence="1">
    <location>
        <begin position="80"/>
        <end position="105"/>
    </location>
</feature>
<feature type="compositionally biased region" description="Basic residues" evidence="1">
    <location>
        <begin position="106"/>
        <end position="123"/>
    </location>
</feature>
<keyword evidence="4" id="KW-1185">Reference proteome</keyword>
<keyword evidence="2" id="KW-1133">Transmembrane helix</keyword>
<feature type="region of interest" description="Disordered" evidence="1">
    <location>
        <begin position="26"/>
        <end position="128"/>
    </location>
</feature>
<evidence type="ECO:0000313" key="3">
    <source>
        <dbReference type="EMBL" id="KAK8043157.1"/>
    </source>
</evidence>
<sequence>MAEFFRSSKPAYTARRPVPIISSYVREQQERSAQALSPEEEDFSDEETQLDDDDDDKLEPNGLGKSQSSSNTKDGADASGQATSNDEQQSAVTNDTSEAVDSQANPKRRRKDLGKRRKLKRRREREVTDPVTHLPVRIYDSQASDLAEVDPGALITRGAPSGRLTGVAGQAKSDDDLKEEAEDIDVYHAQLDARFPPPDYEAVKRRLVGVYSASIVIGLTAAVAVAVAYAVSAAEQALGSRGGFLPFASEAAIGSLGFLGIAYAIYVARQWMANRVDDIWEELWHAERNRRDPDDDATIGARAIADIDPASTRWLNDMLSSLWPLVNPDLFFGVADTLEDVMQASIPSIVRMVRLVMSCQL</sequence>
<feature type="transmembrane region" description="Helical" evidence="2">
    <location>
        <begin position="243"/>
        <end position="266"/>
    </location>
</feature>
<dbReference type="Proteomes" id="UP001480595">
    <property type="component" value="Unassembled WGS sequence"/>
</dbReference>
<proteinExistence type="predicted"/>
<dbReference type="PANTHER" id="PTHR47348">
    <property type="entry name" value="MEIOTICALLY UP-REGULATED GENE 190 PROTEIN"/>
    <property type="match status" value="1"/>
</dbReference>
<feature type="transmembrane region" description="Helical" evidence="2">
    <location>
        <begin position="208"/>
        <end position="231"/>
    </location>
</feature>
<evidence type="ECO:0000313" key="4">
    <source>
        <dbReference type="Proteomes" id="UP001480595"/>
    </source>
</evidence>
<protein>
    <submittedName>
        <fullName evidence="3">Meiotically up-regulated protein</fullName>
    </submittedName>
</protein>
<dbReference type="PANTHER" id="PTHR47348:SF2">
    <property type="entry name" value="MEIOTICALLY UP-REGULATED 190 PROTEIN"/>
    <property type="match status" value="1"/>
</dbReference>
<comment type="caution">
    <text evidence="3">The sequence shown here is derived from an EMBL/GenBank/DDBJ whole genome shotgun (WGS) entry which is preliminary data.</text>
</comment>
<name>A0ABR1T976_9PEZI</name>
<dbReference type="EMBL" id="JAQQWL010000013">
    <property type="protein sequence ID" value="KAK8043157.1"/>
    <property type="molecule type" value="Genomic_DNA"/>
</dbReference>